<dbReference type="SUPFAM" id="SSF53474">
    <property type="entry name" value="alpha/beta-Hydrolases"/>
    <property type="match status" value="1"/>
</dbReference>
<dbReference type="AlphaFoldDB" id="R2QRY5"/>
<keyword evidence="1" id="KW-0472">Membrane</keyword>
<gene>
    <name evidence="2" type="ORF">UAU_00617</name>
</gene>
<dbReference type="PATRIC" id="fig|1158607.3.peg.621"/>
<dbReference type="Gene3D" id="3.40.50.1820">
    <property type="entry name" value="alpha/beta hydrolase"/>
    <property type="match status" value="1"/>
</dbReference>
<evidence type="ECO:0008006" key="4">
    <source>
        <dbReference type="Google" id="ProtNLM"/>
    </source>
</evidence>
<keyword evidence="1" id="KW-0812">Transmembrane</keyword>
<protein>
    <recommendedName>
        <fullName evidence="4">Alpha/beta hydrolase</fullName>
    </recommendedName>
</protein>
<dbReference type="RefSeq" id="WP_010755679.1">
    <property type="nucleotide sequence ID" value="NZ_ASWD01000002.1"/>
</dbReference>
<name>R2QRY5_9ENTE</name>
<evidence type="ECO:0000256" key="1">
    <source>
        <dbReference type="SAM" id="Phobius"/>
    </source>
</evidence>
<feature type="transmembrane region" description="Helical" evidence="1">
    <location>
        <begin position="7"/>
        <end position="25"/>
    </location>
</feature>
<evidence type="ECO:0000313" key="3">
    <source>
        <dbReference type="Proteomes" id="UP000013782"/>
    </source>
</evidence>
<keyword evidence="3" id="KW-1185">Reference proteome</keyword>
<dbReference type="STRING" id="160454.RV10_GL004552"/>
<dbReference type="Pfam" id="PF06028">
    <property type="entry name" value="DUF915"/>
    <property type="match status" value="1"/>
</dbReference>
<comment type="caution">
    <text evidence="2">The sequence shown here is derived from an EMBL/GenBank/DDBJ whole genome shotgun (WGS) entry which is preliminary data.</text>
</comment>
<dbReference type="EMBL" id="AJAQ01000001">
    <property type="protein sequence ID" value="EOH97948.1"/>
    <property type="molecule type" value="Genomic_DNA"/>
</dbReference>
<evidence type="ECO:0000313" key="2">
    <source>
        <dbReference type="EMBL" id="EOH97948.1"/>
    </source>
</evidence>
<accession>R2QRY5</accession>
<dbReference type="InterPro" id="IPR029058">
    <property type="entry name" value="AB_hydrolase_fold"/>
</dbReference>
<dbReference type="InterPro" id="IPR010315">
    <property type="entry name" value="DUF915_hydro-like"/>
</dbReference>
<dbReference type="Proteomes" id="UP000013782">
    <property type="component" value="Unassembled WGS sequence"/>
</dbReference>
<sequence>MNKRKNSLITYLIITIVTLGLVWIGTKDRAAASPQDQHALPISEPVVMVPGTNGNVDQFDGLIKTLKKKESGIDVVKLTVETDGSVQSAGKFSLETQHPILVVAFDDGSDESLPKQSQWLQKALAYTEQFYAFSTYDYLGYSNGGLILTGYLENDQQKSDPALNHLVTLGTPYNGTSWEDNDNSTVFTEPRKKSALLMDYLKGRDNIPKNISVYNLSGNVDNQNTDGTVPLTSVLAGRLIYGDSKSYQEMTVDENADHGSLVENAKTVQLIQKYLFDQIK</sequence>
<reference evidence="2 3" key="1">
    <citation type="submission" date="2013-02" db="EMBL/GenBank/DDBJ databases">
        <title>The Genome Sequence of Enterococcus pallens BAA-351.</title>
        <authorList>
            <consortium name="The Broad Institute Genome Sequencing Platform"/>
            <consortium name="The Broad Institute Genome Sequencing Center for Infectious Disease"/>
            <person name="Earl A.M."/>
            <person name="Gilmore M.S."/>
            <person name="Lebreton F."/>
            <person name="Walker B."/>
            <person name="Young S.K."/>
            <person name="Zeng Q."/>
            <person name="Gargeya S."/>
            <person name="Fitzgerald M."/>
            <person name="Haas B."/>
            <person name="Abouelleil A."/>
            <person name="Alvarado L."/>
            <person name="Arachchi H.M."/>
            <person name="Berlin A.M."/>
            <person name="Chapman S.B."/>
            <person name="Dewar J."/>
            <person name="Goldberg J."/>
            <person name="Griggs A."/>
            <person name="Gujja S."/>
            <person name="Hansen M."/>
            <person name="Howarth C."/>
            <person name="Imamovic A."/>
            <person name="Larimer J."/>
            <person name="McCowan C."/>
            <person name="Murphy C."/>
            <person name="Neiman D."/>
            <person name="Pearson M."/>
            <person name="Priest M."/>
            <person name="Roberts A."/>
            <person name="Saif S."/>
            <person name="Shea T."/>
            <person name="Sisk P."/>
            <person name="Sykes S."/>
            <person name="Wortman J."/>
            <person name="Nusbaum C."/>
            <person name="Birren B."/>
        </authorList>
    </citation>
    <scope>NUCLEOTIDE SEQUENCE [LARGE SCALE GENOMIC DNA]</scope>
    <source>
        <strain evidence="2 3">ATCC BAA-351</strain>
    </source>
</reference>
<dbReference type="eggNOG" id="COG4814">
    <property type="taxonomic scope" value="Bacteria"/>
</dbReference>
<proteinExistence type="predicted"/>
<organism evidence="2 3">
    <name type="scientific">Enterococcus pallens ATCC BAA-351</name>
    <dbReference type="NCBI Taxonomy" id="1158607"/>
    <lineage>
        <taxon>Bacteria</taxon>
        <taxon>Bacillati</taxon>
        <taxon>Bacillota</taxon>
        <taxon>Bacilli</taxon>
        <taxon>Lactobacillales</taxon>
        <taxon>Enterococcaceae</taxon>
        <taxon>Enterococcus</taxon>
    </lineage>
</organism>
<keyword evidence="1" id="KW-1133">Transmembrane helix</keyword>
<dbReference type="OrthoDB" id="2157689at2"/>
<dbReference type="HOGENOM" id="CLU_077377_1_0_9"/>